<dbReference type="InterPro" id="IPR014223">
    <property type="entry name" value="ABC_CydC/D"/>
</dbReference>
<dbReference type="PROSITE" id="PS50929">
    <property type="entry name" value="ABC_TM1F"/>
    <property type="match status" value="1"/>
</dbReference>
<dbReference type="CDD" id="cd03228">
    <property type="entry name" value="ABCC_MRP_Like"/>
    <property type="match status" value="1"/>
</dbReference>
<comment type="caution">
    <text evidence="11">The sequence shown here is derived from an EMBL/GenBank/DDBJ whole genome shotgun (WGS) entry which is preliminary data.</text>
</comment>
<dbReference type="PROSITE" id="PS50893">
    <property type="entry name" value="ABC_TRANSPORTER_2"/>
    <property type="match status" value="1"/>
</dbReference>
<dbReference type="SMART" id="SM00382">
    <property type="entry name" value="AAA"/>
    <property type="match status" value="1"/>
</dbReference>
<feature type="transmembrane region" description="Helical" evidence="8">
    <location>
        <begin position="79"/>
        <end position="97"/>
    </location>
</feature>
<keyword evidence="2 8" id="KW-0812">Transmembrane</keyword>
<reference evidence="11 12" key="1">
    <citation type="submission" date="2016-09" db="EMBL/GenBank/DDBJ databases">
        <title>Pseudonocardia autotrophica DSM535, a candidate organism with high potential of specific P450 cytochromes.</title>
        <authorList>
            <person name="Grumaz C."/>
            <person name="Vainshtein Y."/>
            <person name="Kirstahler P."/>
            <person name="Sohn K."/>
        </authorList>
    </citation>
    <scope>NUCLEOTIDE SEQUENCE [LARGE SCALE GENOMIC DNA]</scope>
    <source>
        <strain evidence="11 12">DSM 535</strain>
    </source>
</reference>
<accession>A0A1Y2N6Q3</accession>
<dbReference type="RefSeq" id="WP_085911081.1">
    <property type="nucleotide sequence ID" value="NZ_AP018920.1"/>
</dbReference>
<dbReference type="GO" id="GO:0005524">
    <property type="term" value="F:ATP binding"/>
    <property type="evidence" value="ECO:0007669"/>
    <property type="project" value="UniProtKB-KW"/>
</dbReference>
<keyword evidence="4 11" id="KW-0067">ATP-binding</keyword>
<dbReference type="GO" id="GO:0034775">
    <property type="term" value="P:glutathione transmembrane transport"/>
    <property type="evidence" value="ECO:0007669"/>
    <property type="project" value="InterPro"/>
</dbReference>
<feature type="transmembrane region" description="Helical" evidence="8">
    <location>
        <begin position="47"/>
        <end position="73"/>
    </location>
</feature>
<dbReference type="InterPro" id="IPR017871">
    <property type="entry name" value="ABC_transporter-like_CS"/>
</dbReference>
<feature type="compositionally biased region" description="Low complexity" evidence="7">
    <location>
        <begin position="16"/>
        <end position="25"/>
    </location>
</feature>
<dbReference type="InterPro" id="IPR003439">
    <property type="entry name" value="ABC_transporter-like_ATP-bd"/>
</dbReference>
<evidence type="ECO:0000256" key="1">
    <source>
        <dbReference type="ARBA" id="ARBA00004651"/>
    </source>
</evidence>
<evidence type="ECO:0000259" key="10">
    <source>
        <dbReference type="PROSITE" id="PS50929"/>
    </source>
</evidence>
<dbReference type="GO" id="GO:0140359">
    <property type="term" value="F:ABC-type transporter activity"/>
    <property type="evidence" value="ECO:0007669"/>
    <property type="project" value="InterPro"/>
</dbReference>
<evidence type="ECO:0000256" key="2">
    <source>
        <dbReference type="ARBA" id="ARBA00022692"/>
    </source>
</evidence>
<dbReference type="InterPro" id="IPR003593">
    <property type="entry name" value="AAA+_ATPase"/>
</dbReference>
<evidence type="ECO:0000256" key="3">
    <source>
        <dbReference type="ARBA" id="ARBA00022741"/>
    </source>
</evidence>
<dbReference type="Gene3D" id="3.40.50.300">
    <property type="entry name" value="P-loop containing nucleotide triphosphate hydrolases"/>
    <property type="match status" value="1"/>
</dbReference>
<evidence type="ECO:0000259" key="9">
    <source>
        <dbReference type="PROSITE" id="PS50893"/>
    </source>
</evidence>
<keyword evidence="5 8" id="KW-1133">Transmembrane helix</keyword>
<feature type="region of interest" description="Disordered" evidence="7">
    <location>
        <begin position="1"/>
        <end position="32"/>
    </location>
</feature>
<dbReference type="GO" id="GO:0016887">
    <property type="term" value="F:ATP hydrolysis activity"/>
    <property type="evidence" value="ECO:0007669"/>
    <property type="project" value="InterPro"/>
</dbReference>
<dbReference type="InterPro" id="IPR039421">
    <property type="entry name" value="Type_1_exporter"/>
</dbReference>
<evidence type="ECO:0000256" key="4">
    <source>
        <dbReference type="ARBA" id="ARBA00022840"/>
    </source>
</evidence>
<evidence type="ECO:0000313" key="12">
    <source>
        <dbReference type="Proteomes" id="UP000194360"/>
    </source>
</evidence>
<evidence type="ECO:0000313" key="11">
    <source>
        <dbReference type="EMBL" id="OSY43152.1"/>
    </source>
</evidence>
<dbReference type="InterPro" id="IPR036640">
    <property type="entry name" value="ABC1_TM_sf"/>
</dbReference>
<feature type="transmembrane region" description="Helical" evidence="8">
    <location>
        <begin position="299"/>
        <end position="318"/>
    </location>
</feature>
<dbReference type="InterPro" id="IPR011527">
    <property type="entry name" value="ABC1_TM_dom"/>
</dbReference>
<sequence>MTHPGPGAPAPPPPSTRTAPSAEPAHTTPHSPWALARTVLRPRTRGIVGGALLGALATACGAGLLSLAAWLLATAAQHPSVTALSIAVVLTRALGVGRGVARYAERLVGHDAALRALADLRNRVYARLAAAEPVRRFRSGDLVSRLVNDTDSVQDLVVRGVLPPVAATVAGSGAVLLATALLVPGGALLAAGLLLAGVAVPAIAAALSRGPAARAARARARLATGLVDLLDGAQDLLAHGATGRVVAEVERADAELTRAARRDAGLLGLSAGAGALVAGLTLAGMLLLGVAAVDAGTLGAVPMAVLVLTALAAFEIVAPLPAAAAKLAAVRAGLARLVPVLRAEPSVRHREPGAAPLPARGDLRIRGLTVTHPGAAEPVLDALDLDVRHGEHVALVGASGSGKSTLAAVLFRFLDPVAGSITLAGHELGTRPPDEVRAVVSGVPADPHVFDSTVRENLRLAAPASTDAELIEVLRRVGLSGSGSGLTPDDEVGAHGARLSGGMRRRLALARALLVDPAVLVLDEPTAHLDPDTRDAVLDDLLAAAAGRSVLLITHDPAILHRFDAVYTLRDGRLHARTGAALGAAEPRQYPAANV</sequence>
<dbReference type="OrthoDB" id="9806127at2"/>
<dbReference type="STRING" id="2074.BG845_00757"/>
<dbReference type="PANTHER" id="PTHR24221:SF654">
    <property type="entry name" value="ATP-BINDING CASSETTE SUB-FAMILY B MEMBER 6"/>
    <property type="match status" value="1"/>
</dbReference>
<dbReference type="InterPro" id="IPR027417">
    <property type="entry name" value="P-loop_NTPase"/>
</dbReference>
<feature type="transmembrane region" description="Helical" evidence="8">
    <location>
        <begin position="161"/>
        <end position="182"/>
    </location>
</feature>
<dbReference type="Proteomes" id="UP000194360">
    <property type="component" value="Unassembled WGS sequence"/>
</dbReference>
<feature type="compositionally biased region" description="Pro residues" evidence="7">
    <location>
        <begin position="1"/>
        <end position="15"/>
    </location>
</feature>
<dbReference type="GO" id="GO:0034040">
    <property type="term" value="F:ATPase-coupled lipid transmembrane transporter activity"/>
    <property type="evidence" value="ECO:0007669"/>
    <property type="project" value="TreeGrafter"/>
</dbReference>
<protein>
    <submittedName>
        <fullName evidence="11">Putative ABC transporter ATP-binding protein</fullName>
    </submittedName>
</protein>
<dbReference type="PROSITE" id="PS00211">
    <property type="entry name" value="ABC_TRANSPORTER_1"/>
    <property type="match status" value="1"/>
</dbReference>
<dbReference type="Gene3D" id="1.20.1560.10">
    <property type="entry name" value="ABC transporter type 1, transmembrane domain"/>
    <property type="match status" value="1"/>
</dbReference>
<proteinExistence type="predicted"/>
<dbReference type="PANTHER" id="PTHR24221">
    <property type="entry name" value="ATP-BINDING CASSETTE SUB-FAMILY B"/>
    <property type="match status" value="1"/>
</dbReference>
<gene>
    <name evidence="11" type="ORF">BG845_00757</name>
</gene>
<evidence type="ECO:0000256" key="8">
    <source>
        <dbReference type="SAM" id="Phobius"/>
    </source>
</evidence>
<evidence type="ECO:0000256" key="6">
    <source>
        <dbReference type="ARBA" id="ARBA00023136"/>
    </source>
</evidence>
<evidence type="ECO:0000256" key="7">
    <source>
        <dbReference type="SAM" id="MobiDB-lite"/>
    </source>
</evidence>
<dbReference type="Pfam" id="PF00005">
    <property type="entry name" value="ABC_tran"/>
    <property type="match status" value="1"/>
</dbReference>
<keyword evidence="12" id="KW-1185">Reference proteome</keyword>
<feature type="domain" description="ABC transporter" evidence="9">
    <location>
        <begin position="363"/>
        <end position="595"/>
    </location>
</feature>
<evidence type="ECO:0000256" key="5">
    <source>
        <dbReference type="ARBA" id="ARBA00022989"/>
    </source>
</evidence>
<organism evidence="11 12">
    <name type="scientific">Pseudonocardia autotrophica</name>
    <name type="common">Amycolata autotrophica</name>
    <name type="synonym">Nocardia autotrophica</name>
    <dbReference type="NCBI Taxonomy" id="2074"/>
    <lineage>
        <taxon>Bacteria</taxon>
        <taxon>Bacillati</taxon>
        <taxon>Actinomycetota</taxon>
        <taxon>Actinomycetes</taxon>
        <taxon>Pseudonocardiales</taxon>
        <taxon>Pseudonocardiaceae</taxon>
        <taxon>Pseudonocardia</taxon>
    </lineage>
</organism>
<dbReference type="SUPFAM" id="SSF90123">
    <property type="entry name" value="ABC transporter transmembrane region"/>
    <property type="match status" value="1"/>
</dbReference>
<feature type="transmembrane region" description="Helical" evidence="8">
    <location>
        <begin position="188"/>
        <end position="207"/>
    </location>
</feature>
<keyword evidence="3" id="KW-0547">Nucleotide-binding</keyword>
<feature type="transmembrane region" description="Helical" evidence="8">
    <location>
        <begin position="266"/>
        <end position="293"/>
    </location>
</feature>
<dbReference type="AlphaFoldDB" id="A0A1Y2N6Q3"/>
<dbReference type="GO" id="GO:0045454">
    <property type="term" value="P:cell redox homeostasis"/>
    <property type="evidence" value="ECO:0007669"/>
    <property type="project" value="InterPro"/>
</dbReference>
<name>A0A1Y2N6Q3_PSEAH</name>
<comment type="subcellular location">
    <subcellularLocation>
        <location evidence="1">Cell membrane</location>
        <topology evidence="1">Multi-pass membrane protein</topology>
    </subcellularLocation>
</comment>
<dbReference type="NCBIfam" id="TIGR02868">
    <property type="entry name" value="CydC"/>
    <property type="match status" value="1"/>
</dbReference>
<dbReference type="EMBL" id="MIGB01000003">
    <property type="protein sequence ID" value="OSY43152.1"/>
    <property type="molecule type" value="Genomic_DNA"/>
</dbReference>
<keyword evidence="6 8" id="KW-0472">Membrane</keyword>
<feature type="domain" description="ABC transmembrane type-1" evidence="10">
    <location>
        <begin position="48"/>
        <end position="329"/>
    </location>
</feature>
<dbReference type="Pfam" id="PF00664">
    <property type="entry name" value="ABC_membrane"/>
    <property type="match status" value="1"/>
</dbReference>
<dbReference type="SUPFAM" id="SSF52540">
    <property type="entry name" value="P-loop containing nucleoside triphosphate hydrolases"/>
    <property type="match status" value="1"/>
</dbReference>
<dbReference type="GO" id="GO:0005886">
    <property type="term" value="C:plasma membrane"/>
    <property type="evidence" value="ECO:0007669"/>
    <property type="project" value="UniProtKB-SubCell"/>
</dbReference>